<dbReference type="SUPFAM" id="SSF54928">
    <property type="entry name" value="RNA-binding domain, RBD"/>
    <property type="match status" value="1"/>
</dbReference>
<gene>
    <name evidence="1" type="ORF">HID58_061524</name>
</gene>
<dbReference type="InterPro" id="IPR012677">
    <property type="entry name" value="Nucleotide-bd_a/b_plait_sf"/>
</dbReference>
<accession>A0ABQ7ZZL6</accession>
<dbReference type="InterPro" id="IPR052084">
    <property type="entry name" value="SF3B4_spliceosome_assoc"/>
</dbReference>
<dbReference type="InterPro" id="IPR035979">
    <property type="entry name" value="RBD_domain_sf"/>
</dbReference>
<dbReference type="EMBL" id="JAGKQM010000014">
    <property type="protein sequence ID" value="KAH0885428.1"/>
    <property type="molecule type" value="Genomic_DNA"/>
</dbReference>
<reference evidence="1 2" key="1">
    <citation type="submission" date="2021-05" db="EMBL/GenBank/DDBJ databases">
        <title>Genome Assembly of Synthetic Allotetraploid Brassica napus Reveals Homoeologous Exchanges between Subgenomes.</title>
        <authorList>
            <person name="Davis J.T."/>
        </authorList>
    </citation>
    <scope>NUCLEOTIDE SEQUENCE [LARGE SCALE GENOMIC DNA]</scope>
    <source>
        <strain evidence="2">cv. Da-Ae</strain>
        <tissue evidence="1">Seedling</tissue>
    </source>
</reference>
<name>A0ABQ7ZZL6_BRANA</name>
<sequence length="249" mass="28180">MLLLRRCLSTTTMAQFRSSALHSFLGTEERCSFHRGLFPPSSSLSGGQLSKNVINMKELRSLALQSLPDSPGIRSTVWKLLLGYLPPERSLWSTELKQKRSHNGNKGGEVDDNSNISWELNNTPLRAERSQEAIVYVGNPDPQLSEEFLWECLIQAGHVGKLNALVHMNNLRFVASVSYGCWLYLEELVDFLCEEDIGYAIKVLNMIKLHGKTIRVNKASQDKKIIDVGCLWKQLKQWLIFTLLPKAAH</sequence>
<keyword evidence="2" id="KW-1185">Reference proteome</keyword>
<dbReference type="Gene3D" id="3.30.70.330">
    <property type="match status" value="1"/>
</dbReference>
<proteinExistence type="predicted"/>
<dbReference type="SUPFAM" id="SSF47923">
    <property type="entry name" value="Ypt/Rab-GAP domain of gyp1p"/>
    <property type="match status" value="1"/>
</dbReference>
<dbReference type="Gene3D" id="1.10.10.750">
    <property type="entry name" value="Ypt/Rab-GAP domain of gyp1p, domain 1"/>
    <property type="match status" value="1"/>
</dbReference>
<evidence type="ECO:0000313" key="1">
    <source>
        <dbReference type="EMBL" id="KAH0885428.1"/>
    </source>
</evidence>
<comment type="caution">
    <text evidence="1">The sequence shown here is derived from an EMBL/GenBank/DDBJ whole genome shotgun (WGS) entry which is preliminary data.</text>
</comment>
<dbReference type="InterPro" id="IPR035969">
    <property type="entry name" value="Rab-GAP_TBC_sf"/>
</dbReference>
<evidence type="ECO:0000313" key="2">
    <source>
        <dbReference type="Proteomes" id="UP000824890"/>
    </source>
</evidence>
<dbReference type="Proteomes" id="UP000824890">
    <property type="component" value="Unassembled WGS sequence"/>
</dbReference>
<dbReference type="PANTHER" id="PTHR48030">
    <property type="entry name" value="SPLICING FACTOR 3B SUBUNIT 4"/>
    <property type="match status" value="1"/>
</dbReference>
<protein>
    <recommendedName>
        <fullName evidence="3">Rab-GAP TBC domain-containing protein</fullName>
    </recommendedName>
</protein>
<evidence type="ECO:0008006" key="3">
    <source>
        <dbReference type="Google" id="ProtNLM"/>
    </source>
</evidence>
<dbReference type="PANTHER" id="PTHR48030:SF3">
    <property type="entry name" value="SPLICING FACTOR 3B SUBUNIT 4"/>
    <property type="match status" value="1"/>
</dbReference>
<organism evidence="1 2">
    <name type="scientific">Brassica napus</name>
    <name type="common">Rape</name>
    <dbReference type="NCBI Taxonomy" id="3708"/>
    <lineage>
        <taxon>Eukaryota</taxon>
        <taxon>Viridiplantae</taxon>
        <taxon>Streptophyta</taxon>
        <taxon>Embryophyta</taxon>
        <taxon>Tracheophyta</taxon>
        <taxon>Spermatophyta</taxon>
        <taxon>Magnoliopsida</taxon>
        <taxon>eudicotyledons</taxon>
        <taxon>Gunneridae</taxon>
        <taxon>Pentapetalae</taxon>
        <taxon>rosids</taxon>
        <taxon>malvids</taxon>
        <taxon>Brassicales</taxon>
        <taxon>Brassicaceae</taxon>
        <taxon>Brassiceae</taxon>
        <taxon>Brassica</taxon>
    </lineage>
</organism>